<name>A0A497XP30_9AQUI</name>
<gene>
    <name evidence="2" type="ORF">BCF55_0283</name>
</gene>
<reference evidence="2 3" key="1">
    <citation type="submission" date="2018-10" db="EMBL/GenBank/DDBJ databases">
        <title>Genomic Encyclopedia of Archaeal and Bacterial Type Strains, Phase II (KMG-II): from individual species to whole genera.</title>
        <authorList>
            <person name="Goeker M."/>
        </authorList>
    </citation>
    <scope>NUCLEOTIDE SEQUENCE [LARGE SCALE GENOMIC DNA]</scope>
    <source>
        <strain evidence="2 3">DSM 16510</strain>
    </source>
</reference>
<dbReference type="Gene3D" id="3.30.420.40">
    <property type="match status" value="1"/>
</dbReference>
<proteinExistence type="predicted"/>
<organism evidence="2 3">
    <name type="scientific">Hydrogenivirga caldilitoris</name>
    <dbReference type="NCBI Taxonomy" id="246264"/>
    <lineage>
        <taxon>Bacteria</taxon>
        <taxon>Pseudomonadati</taxon>
        <taxon>Aquificota</taxon>
        <taxon>Aquificia</taxon>
        <taxon>Aquificales</taxon>
        <taxon>Aquificaceae</taxon>
        <taxon>Hydrogenivirga</taxon>
    </lineage>
</organism>
<dbReference type="InterPro" id="IPR043129">
    <property type="entry name" value="ATPase_NBD"/>
</dbReference>
<sequence>MRILSLDTSFSFFNFSVIENGKVKFIYYLDSERKTLQNLPKALEGQCVKPEEFDAFAVSVGVGYLTSLRIGVTFMKTLAYVLKKPIVAYENLHLIGRFTPVPTPKIPYLKVSTNIFYRVFDGKAVSEVRLHRGEKLKGTGVSLSIFSEEKIGENQFYHPFFPFSAYGGIYAHEHLREKPEGDDVFSIEPVYLKPPV</sequence>
<dbReference type="Proteomes" id="UP000267841">
    <property type="component" value="Unassembled WGS sequence"/>
</dbReference>
<dbReference type="InterPro" id="IPR000905">
    <property type="entry name" value="Gcp-like_dom"/>
</dbReference>
<dbReference type="Pfam" id="PF00814">
    <property type="entry name" value="TsaD"/>
    <property type="match status" value="1"/>
</dbReference>
<dbReference type="OrthoDB" id="9784166at2"/>
<keyword evidence="3" id="KW-1185">Reference proteome</keyword>
<protein>
    <submittedName>
        <fullName evidence="2">tRNA A37 threonylcarbamoyladenosine modification protein TsaB</fullName>
    </submittedName>
</protein>
<evidence type="ECO:0000259" key="1">
    <source>
        <dbReference type="Pfam" id="PF00814"/>
    </source>
</evidence>
<accession>A0A497XP30</accession>
<dbReference type="RefSeq" id="WP_121009071.1">
    <property type="nucleotide sequence ID" value="NZ_RCCJ01000001.1"/>
</dbReference>
<evidence type="ECO:0000313" key="3">
    <source>
        <dbReference type="Proteomes" id="UP000267841"/>
    </source>
</evidence>
<dbReference type="AlphaFoldDB" id="A0A497XP30"/>
<dbReference type="SUPFAM" id="SSF53067">
    <property type="entry name" value="Actin-like ATPase domain"/>
    <property type="match status" value="1"/>
</dbReference>
<evidence type="ECO:0000313" key="2">
    <source>
        <dbReference type="EMBL" id="RLJ70021.1"/>
    </source>
</evidence>
<feature type="domain" description="Gcp-like" evidence="1">
    <location>
        <begin position="40"/>
        <end position="93"/>
    </location>
</feature>
<dbReference type="EMBL" id="RCCJ01000001">
    <property type="protein sequence ID" value="RLJ70021.1"/>
    <property type="molecule type" value="Genomic_DNA"/>
</dbReference>
<comment type="caution">
    <text evidence="2">The sequence shown here is derived from an EMBL/GenBank/DDBJ whole genome shotgun (WGS) entry which is preliminary data.</text>
</comment>